<protein>
    <submittedName>
        <fullName evidence="2">Uncharacterized protein</fullName>
    </submittedName>
</protein>
<dbReference type="RefSeq" id="WP_035744684.1">
    <property type="nucleotide sequence ID" value="NZ_AUCZ01000003.1"/>
</dbReference>
<accession>A0A0A2MB49</accession>
<evidence type="ECO:0000313" key="2">
    <source>
        <dbReference type="EMBL" id="KGO88866.1"/>
    </source>
</evidence>
<evidence type="ECO:0000313" key="3">
    <source>
        <dbReference type="Proteomes" id="UP000030121"/>
    </source>
</evidence>
<keyword evidence="1" id="KW-0732">Signal</keyword>
<dbReference type="AlphaFoldDB" id="A0A0A2MB49"/>
<dbReference type="STRING" id="1121899.GCA_000430025_00709"/>
<comment type="caution">
    <text evidence="2">The sequence shown here is derived from an EMBL/GenBank/DDBJ whole genome shotgun (WGS) entry which is preliminary data.</text>
</comment>
<evidence type="ECO:0000256" key="1">
    <source>
        <dbReference type="SAM" id="SignalP"/>
    </source>
</evidence>
<keyword evidence="3" id="KW-1185">Reference proteome</keyword>
<dbReference type="EMBL" id="JRLW01000014">
    <property type="protein sequence ID" value="KGO88866.1"/>
    <property type="molecule type" value="Genomic_DNA"/>
</dbReference>
<gene>
    <name evidence="2" type="ORF">Q764_10645</name>
</gene>
<reference evidence="2 3" key="1">
    <citation type="submission" date="2013-09" db="EMBL/GenBank/DDBJ databases">
        <authorList>
            <person name="Zeng Z."/>
            <person name="Chen C."/>
        </authorList>
    </citation>
    <scope>NUCLEOTIDE SEQUENCE [LARGE SCALE GENOMIC DNA]</scope>
    <source>
        <strain evidence="2 3">GH29-5</strain>
    </source>
</reference>
<feature type="chain" id="PRO_5001991168" evidence="1">
    <location>
        <begin position="20"/>
        <end position="93"/>
    </location>
</feature>
<feature type="signal peptide" evidence="1">
    <location>
        <begin position="1"/>
        <end position="19"/>
    </location>
</feature>
<dbReference type="Proteomes" id="UP000030121">
    <property type="component" value="Unassembled WGS sequence"/>
</dbReference>
<sequence>MKTMHFTMFLLLISTAAIGQSNSRLGNEKKPTIEETSEKITNQIHAEKSKIERRALTLKKQTEDQKIITIRDSVTKKHEKQIKHVSNLKKQKN</sequence>
<name>A0A0A2MB49_9FLAO</name>
<organism evidence="2 3">
    <name type="scientific">Flavobacterium suncheonense GH29-5 = DSM 17707</name>
    <dbReference type="NCBI Taxonomy" id="1121899"/>
    <lineage>
        <taxon>Bacteria</taxon>
        <taxon>Pseudomonadati</taxon>
        <taxon>Bacteroidota</taxon>
        <taxon>Flavobacteriia</taxon>
        <taxon>Flavobacteriales</taxon>
        <taxon>Flavobacteriaceae</taxon>
        <taxon>Flavobacterium</taxon>
    </lineage>
</organism>
<proteinExistence type="predicted"/>